<evidence type="ECO:0000256" key="2">
    <source>
        <dbReference type="ARBA" id="ARBA00009695"/>
    </source>
</evidence>
<dbReference type="GO" id="GO:0006282">
    <property type="term" value="P:regulation of DNA repair"/>
    <property type="evidence" value="ECO:0007669"/>
    <property type="project" value="UniProtKB-UniRule"/>
</dbReference>
<evidence type="ECO:0000259" key="8">
    <source>
        <dbReference type="Pfam" id="PF21981"/>
    </source>
</evidence>
<keyword evidence="11" id="KW-1185">Reference proteome</keyword>
<dbReference type="Pfam" id="PF21981">
    <property type="entry name" value="RecX_HTH3"/>
    <property type="match status" value="1"/>
</dbReference>
<comment type="function">
    <text evidence="5">Modulates RecA activity.</text>
</comment>
<evidence type="ECO:0000256" key="3">
    <source>
        <dbReference type="ARBA" id="ARBA00018111"/>
    </source>
</evidence>
<dbReference type="Pfam" id="PF21982">
    <property type="entry name" value="RecX_HTH1"/>
    <property type="match status" value="1"/>
</dbReference>
<evidence type="ECO:0000259" key="7">
    <source>
        <dbReference type="Pfam" id="PF02631"/>
    </source>
</evidence>
<feature type="domain" description="RecX second three-helical" evidence="7">
    <location>
        <begin position="70"/>
        <end position="106"/>
    </location>
</feature>
<keyword evidence="4 5" id="KW-0963">Cytoplasm</keyword>
<reference evidence="10 11" key="1">
    <citation type="submission" date="2018-05" db="EMBL/GenBank/DDBJ databases">
        <title>complete genome sequence of Aquabacterium olei NBRC 110486.</title>
        <authorList>
            <person name="Tang B."/>
            <person name="Chang J."/>
            <person name="Zhang L."/>
            <person name="Yang H."/>
        </authorList>
    </citation>
    <scope>NUCLEOTIDE SEQUENCE [LARGE SCALE GENOMIC DNA]</scope>
    <source>
        <strain evidence="10 11">NBRC 110486</strain>
    </source>
</reference>
<dbReference type="NCBIfam" id="NF001055">
    <property type="entry name" value="PRK00117.2-5"/>
    <property type="match status" value="1"/>
</dbReference>
<accession>A0A2U8FN37</accession>
<dbReference type="PANTHER" id="PTHR33602">
    <property type="entry name" value="REGULATORY PROTEIN RECX FAMILY PROTEIN"/>
    <property type="match status" value="1"/>
</dbReference>
<comment type="similarity">
    <text evidence="2 5">Belongs to the RecX family.</text>
</comment>
<dbReference type="InterPro" id="IPR003783">
    <property type="entry name" value="Regulatory_RecX"/>
</dbReference>
<dbReference type="RefSeq" id="WP_109034418.1">
    <property type="nucleotide sequence ID" value="NZ_CP029210.1"/>
</dbReference>
<evidence type="ECO:0000256" key="4">
    <source>
        <dbReference type="ARBA" id="ARBA00022490"/>
    </source>
</evidence>
<organism evidence="10 11">
    <name type="scientific">Aquabacterium olei</name>
    <dbReference type="NCBI Taxonomy" id="1296669"/>
    <lineage>
        <taxon>Bacteria</taxon>
        <taxon>Pseudomonadati</taxon>
        <taxon>Pseudomonadota</taxon>
        <taxon>Betaproteobacteria</taxon>
        <taxon>Burkholderiales</taxon>
        <taxon>Aquabacterium</taxon>
    </lineage>
</organism>
<feature type="domain" description="RecX third three-helical" evidence="8">
    <location>
        <begin position="112"/>
        <end position="157"/>
    </location>
</feature>
<dbReference type="AlphaFoldDB" id="A0A2U8FN37"/>
<evidence type="ECO:0000259" key="9">
    <source>
        <dbReference type="Pfam" id="PF21982"/>
    </source>
</evidence>
<dbReference type="GO" id="GO:0005737">
    <property type="term" value="C:cytoplasm"/>
    <property type="evidence" value="ECO:0007669"/>
    <property type="project" value="UniProtKB-SubCell"/>
</dbReference>
<sequence>MTGSDHDAADPPKRRRAPTLSLKGRALKYLAAREHSRVELRRKLGPHAESAEEVERILDELESARLLSAQRFAESMVHRRGARYGAARVQAELAQHQLPAEVAREAVQALRETEFERAFALWSRRFGEPPVDATERARQSRFLMARGFSGDVIRRVLRGETPEPLPEG</sequence>
<name>A0A2U8FN37_9BURK</name>
<dbReference type="InterPro" id="IPR053925">
    <property type="entry name" value="RecX_HTH_3rd"/>
</dbReference>
<gene>
    <name evidence="5" type="primary">recX</name>
    <name evidence="10" type="ORF">DEH84_02355</name>
</gene>
<dbReference type="Pfam" id="PF02631">
    <property type="entry name" value="RecX_HTH2"/>
    <property type="match status" value="1"/>
</dbReference>
<feature type="region of interest" description="Disordered" evidence="6">
    <location>
        <begin position="1"/>
        <end position="20"/>
    </location>
</feature>
<dbReference type="OrthoDB" id="5295441at2"/>
<dbReference type="HAMAP" id="MF_01114">
    <property type="entry name" value="RecX"/>
    <property type="match status" value="1"/>
</dbReference>
<protein>
    <recommendedName>
        <fullName evidence="3 5">Regulatory protein RecX</fullName>
    </recommendedName>
</protein>
<dbReference type="InterPro" id="IPR053924">
    <property type="entry name" value="RecX_HTH_2nd"/>
</dbReference>
<dbReference type="Gene3D" id="1.10.10.10">
    <property type="entry name" value="Winged helix-like DNA-binding domain superfamily/Winged helix DNA-binding domain"/>
    <property type="match status" value="3"/>
</dbReference>
<feature type="compositionally biased region" description="Basic and acidic residues" evidence="6">
    <location>
        <begin position="1"/>
        <end position="12"/>
    </location>
</feature>
<comment type="subcellular location">
    <subcellularLocation>
        <location evidence="1 5">Cytoplasm</location>
    </subcellularLocation>
</comment>
<proteinExistence type="inferred from homology"/>
<evidence type="ECO:0000256" key="6">
    <source>
        <dbReference type="SAM" id="MobiDB-lite"/>
    </source>
</evidence>
<dbReference type="PANTHER" id="PTHR33602:SF1">
    <property type="entry name" value="REGULATORY PROTEIN RECX FAMILY PROTEIN"/>
    <property type="match status" value="1"/>
</dbReference>
<dbReference type="Proteomes" id="UP000244892">
    <property type="component" value="Chromosome"/>
</dbReference>
<dbReference type="EMBL" id="CP029210">
    <property type="protein sequence ID" value="AWI52399.1"/>
    <property type="molecule type" value="Genomic_DNA"/>
</dbReference>
<dbReference type="InterPro" id="IPR036388">
    <property type="entry name" value="WH-like_DNA-bd_sf"/>
</dbReference>
<evidence type="ECO:0000313" key="10">
    <source>
        <dbReference type="EMBL" id="AWI52399.1"/>
    </source>
</evidence>
<dbReference type="KEGG" id="aon:DEH84_02355"/>
<dbReference type="InterPro" id="IPR053926">
    <property type="entry name" value="RecX_HTH_1st"/>
</dbReference>
<feature type="domain" description="RecX first three-helical" evidence="9">
    <location>
        <begin position="24"/>
        <end position="61"/>
    </location>
</feature>
<evidence type="ECO:0000256" key="5">
    <source>
        <dbReference type="HAMAP-Rule" id="MF_01114"/>
    </source>
</evidence>
<evidence type="ECO:0000313" key="11">
    <source>
        <dbReference type="Proteomes" id="UP000244892"/>
    </source>
</evidence>
<evidence type="ECO:0000256" key="1">
    <source>
        <dbReference type="ARBA" id="ARBA00004496"/>
    </source>
</evidence>